<proteinExistence type="predicted"/>
<evidence type="ECO:0008006" key="3">
    <source>
        <dbReference type="Google" id="ProtNLM"/>
    </source>
</evidence>
<protein>
    <recommendedName>
        <fullName evidence="3">Serine protease</fullName>
    </recommendedName>
</protein>
<evidence type="ECO:0000313" key="2">
    <source>
        <dbReference type="Proteomes" id="UP000287823"/>
    </source>
</evidence>
<comment type="caution">
    <text evidence="1">The sequence shown here is derived from an EMBL/GenBank/DDBJ whole genome shotgun (WGS) entry which is preliminary data.</text>
</comment>
<dbReference type="RefSeq" id="WP_126799030.1">
    <property type="nucleotide sequence ID" value="NZ_PIPO01000003.1"/>
</dbReference>
<organism evidence="1 2">
    <name type="scientific">Aliidiomarina soli</name>
    <dbReference type="NCBI Taxonomy" id="1928574"/>
    <lineage>
        <taxon>Bacteria</taxon>
        <taxon>Pseudomonadati</taxon>
        <taxon>Pseudomonadota</taxon>
        <taxon>Gammaproteobacteria</taxon>
        <taxon>Alteromonadales</taxon>
        <taxon>Idiomarinaceae</taxon>
        <taxon>Aliidiomarina</taxon>
    </lineage>
</organism>
<dbReference type="Proteomes" id="UP000287823">
    <property type="component" value="Unassembled WGS sequence"/>
</dbReference>
<evidence type="ECO:0000313" key="1">
    <source>
        <dbReference type="EMBL" id="RUO33322.1"/>
    </source>
</evidence>
<accession>A0A432WHM7</accession>
<dbReference type="InterPro" id="IPR009003">
    <property type="entry name" value="Peptidase_S1_PA"/>
</dbReference>
<gene>
    <name evidence="1" type="ORF">CWE14_08900</name>
</gene>
<name>A0A432WHM7_9GAMM</name>
<dbReference type="EMBL" id="PIPO01000003">
    <property type="protein sequence ID" value="RUO33322.1"/>
    <property type="molecule type" value="Genomic_DNA"/>
</dbReference>
<sequence>MNILKQNIKSNFVTFKYEGLHVGCGFIISVEREAYCITAGHVVYGSEFKELRDLQICDVKNQPIPNQTLVSDLNFSKKNDLAVYILQDFPVDALKEVKITGPIISHSLLSISYVKAEMLPEAFFIESINFSDQLNGNMCRYRVPNSTFNHFGADTHGPDAMEGISGSPGLLCTHNDSLVFHGLIDKIPNSGVNNFVDMRGLEPLKEIIENLEITPHTEFDLNQQLISFNRNIIDKETFSKWVEKWRSTPGNEKLYNNLETKLETIFGEKYIDQLPKELEKIMIGDECLKRVIQRDSTLNESYKDVKITAERDQMLKYVNSKHEAHQHYTVISNEHLEVVTSDLSEFKLKKTDLRKIAQYDVATWMAVCHLRFEKK</sequence>
<dbReference type="AlphaFoldDB" id="A0A432WHM7"/>
<keyword evidence="2" id="KW-1185">Reference proteome</keyword>
<reference evidence="1 2" key="1">
    <citation type="journal article" date="2011" name="Front. Microbiol.">
        <title>Genomic signatures of strain selection and enhancement in Bacillus atrophaeus var. globigii, a historical biowarfare simulant.</title>
        <authorList>
            <person name="Gibbons H.S."/>
            <person name="Broomall S.M."/>
            <person name="McNew L.A."/>
            <person name="Daligault H."/>
            <person name="Chapman C."/>
            <person name="Bruce D."/>
            <person name="Karavis M."/>
            <person name="Krepps M."/>
            <person name="McGregor P.A."/>
            <person name="Hong C."/>
            <person name="Park K.H."/>
            <person name="Akmal A."/>
            <person name="Feldman A."/>
            <person name="Lin J.S."/>
            <person name="Chang W.E."/>
            <person name="Higgs B.W."/>
            <person name="Demirev P."/>
            <person name="Lindquist J."/>
            <person name="Liem A."/>
            <person name="Fochler E."/>
            <person name="Read T.D."/>
            <person name="Tapia R."/>
            <person name="Johnson S."/>
            <person name="Bishop-Lilly K.A."/>
            <person name="Detter C."/>
            <person name="Han C."/>
            <person name="Sozhamannan S."/>
            <person name="Rosenzweig C.N."/>
            <person name="Skowronski E.W."/>
        </authorList>
    </citation>
    <scope>NUCLEOTIDE SEQUENCE [LARGE SCALE GENOMIC DNA]</scope>
    <source>
        <strain evidence="1 2">Y4G10-17</strain>
    </source>
</reference>
<dbReference type="SUPFAM" id="SSF50494">
    <property type="entry name" value="Trypsin-like serine proteases"/>
    <property type="match status" value="1"/>
</dbReference>